<evidence type="ECO:0000313" key="3">
    <source>
        <dbReference type="Proteomes" id="UP000325315"/>
    </source>
</evidence>
<keyword evidence="2" id="KW-0695">RNA-directed DNA polymerase</keyword>
<dbReference type="OrthoDB" id="992307at2759"/>
<dbReference type="Pfam" id="PF13966">
    <property type="entry name" value="zf-RVT"/>
    <property type="match status" value="1"/>
</dbReference>
<gene>
    <name evidence="2" type="ORF">EPI10_001896</name>
</gene>
<evidence type="ECO:0000313" key="2">
    <source>
        <dbReference type="EMBL" id="KAA3466831.1"/>
    </source>
</evidence>
<keyword evidence="3" id="KW-1185">Reference proteome</keyword>
<organism evidence="2 3">
    <name type="scientific">Gossypium australe</name>
    <dbReference type="NCBI Taxonomy" id="47621"/>
    <lineage>
        <taxon>Eukaryota</taxon>
        <taxon>Viridiplantae</taxon>
        <taxon>Streptophyta</taxon>
        <taxon>Embryophyta</taxon>
        <taxon>Tracheophyta</taxon>
        <taxon>Spermatophyta</taxon>
        <taxon>Magnoliopsida</taxon>
        <taxon>eudicotyledons</taxon>
        <taxon>Gunneridae</taxon>
        <taxon>Pentapetalae</taxon>
        <taxon>rosids</taxon>
        <taxon>malvids</taxon>
        <taxon>Malvales</taxon>
        <taxon>Malvaceae</taxon>
        <taxon>Malvoideae</taxon>
        <taxon>Gossypium</taxon>
    </lineage>
</organism>
<dbReference type="PANTHER" id="PTHR33116:SF86">
    <property type="entry name" value="REVERSE TRANSCRIPTASE DOMAIN-CONTAINING PROTEIN"/>
    <property type="match status" value="1"/>
</dbReference>
<proteinExistence type="predicted"/>
<dbReference type="EMBL" id="SMMG02000007">
    <property type="protein sequence ID" value="KAA3466831.1"/>
    <property type="molecule type" value="Genomic_DNA"/>
</dbReference>
<dbReference type="PANTHER" id="PTHR33116">
    <property type="entry name" value="REVERSE TRANSCRIPTASE ZINC-BINDING DOMAIN-CONTAINING PROTEIN-RELATED-RELATED"/>
    <property type="match status" value="1"/>
</dbReference>
<protein>
    <submittedName>
        <fullName evidence="2">Reverse transcriptase</fullName>
    </submittedName>
</protein>
<comment type="caution">
    <text evidence="2">The sequence shown here is derived from an EMBL/GenBank/DDBJ whole genome shotgun (WGS) entry which is preliminary data.</text>
</comment>
<evidence type="ECO:0000259" key="1">
    <source>
        <dbReference type="Pfam" id="PF13966"/>
    </source>
</evidence>
<name>A0A5B6VCS1_9ROSI</name>
<keyword evidence="2" id="KW-0548">Nucleotidyltransferase</keyword>
<accession>A0A5B6VCS1</accession>
<dbReference type="Proteomes" id="UP000325315">
    <property type="component" value="Unassembled WGS sequence"/>
</dbReference>
<dbReference type="GO" id="GO:0003964">
    <property type="term" value="F:RNA-directed DNA polymerase activity"/>
    <property type="evidence" value="ECO:0007669"/>
    <property type="project" value="UniProtKB-KW"/>
</dbReference>
<keyword evidence="2" id="KW-0808">Transferase</keyword>
<dbReference type="InterPro" id="IPR026960">
    <property type="entry name" value="RVT-Znf"/>
</dbReference>
<feature type="domain" description="Reverse transcriptase zinc-binding" evidence="1">
    <location>
        <begin position="167"/>
        <end position="253"/>
    </location>
</feature>
<reference evidence="3" key="1">
    <citation type="journal article" date="2019" name="Plant Biotechnol. J.">
        <title>Genome sequencing of the Australian wild diploid species Gossypium australe highlights disease resistance and delayed gland morphogenesis.</title>
        <authorList>
            <person name="Cai Y."/>
            <person name="Cai X."/>
            <person name="Wang Q."/>
            <person name="Wang P."/>
            <person name="Zhang Y."/>
            <person name="Cai C."/>
            <person name="Xu Y."/>
            <person name="Wang K."/>
            <person name="Zhou Z."/>
            <person name="Wang C."/>
            <person name="Geng S."/>
            <person name="Li B."/>
            <person name="Dong Q."/>
            <person name="Hou Y."/>
            <person name="Wang H."/>
            <person name="Ai P."/>
            <person name="Liu Z."/>
            <person name="Yi F."/>
            <person name="Sun M."/>
            <person name="An G."/>
            <person name="Cheng J."/>
            <person name="Zhang Y."/>
            <person name="Shi Q."/>
            <person name="Xie Y."/>
            <person name="Shi X."/>
            <person name="Chang Y."/>
            <person name="Huang F."/>
            <person name="Chen Y."/>
            <person name="Hong S."/>
            <person name="Mi L."/>
            <person name="Sun Q."/>
            <person name="Zhang L."/>
            <person name="Zhou B."/>
            <person name="Peng R."/>
            <person name="Zhang X."/>
            <person name="Liu F."/>
        </authorList>
    </citation>
    <scope>NUCLEOTIDE SEQUENCE [LARGE SCALE GENOMIC DNA]</scope>
    <source>
        <strain evidence="3">cv. PA1801</strain>
    </source>
</reference>
<sequence length="363" mass="41916">MVGGKEKDRVWSRLAWDQLCHPKGMGGLGFRDFHIFNIALLGRQVWRLLTCKETLCYEVLSAKYFPNGYIFHPKNVDKPSFTWLSISKAAEKLKEGFGWTVGNGRSINIRRDCWGSRVCLDRLSGWTVGWVAEIYGEKLKDQICNLPFSHAGHEDQRAWFHNPSGFFSSKSAYSWMILRQIGFGPYRIFWKLIWKLNTLLKVRLFCWRLGHKILPTFEKIAGIRSDFDSLCPRCGNERESHMHAMRDCPFARKEQQGTEDDARAVWDRASCLNRDFRIHNLVEKSMLPIPGESPAWKKPEAGVMKINFDVAFLNNKAWFGLIARDNDGFVYGGRMGSTDKVFNAKLGEYRAMEESINFAHKRG</sequence>
<dbReference type="AlphaFoldDB" id="A0A5B6VCS1"/>